<dbReference type="STRING" id="290315.Clim_1403"/>
<evidence type="ECO:0000256" key="4">
    <source>
        <dbReference type="ARBA" id="ARBA00022825"/>
    </source>
</evidence>
<dbReference type="Gene3D" id="3.90.226.10">
    <property type="entry name" value="2-enoyl-CoA Hydratase, Chain A, domain 1"/>
    <property type="match status" value="1"/>
</dbReference>
<dbReference type="PROSITE" id="PS50106">
    <property type="entry name" value="PDZ"/>
    <property type="match status" value="1"/>
</dbReference>
<protein>
    <submittedName>
        <fullName evidence="7">Carboxyl-terminal protease</fullName>
        <ecNumber evidence="7">3.4.21.102</ecNumber>
    </submittedName>
</protein>
<dbReference type="SUPFAM" id="SSF52096">
    <property type="entry name" value="ClpP/crotonase"/>
    <property type="match status" value="1"/>
</dbReference>
<dbReference type="PANTHER" id="PTHR32060:SF30">
    <property type="entry name" value="CARBOXY-TERMINAL PROCESSING PROTEASE CTPA"/>
    <property type="match status" value="1"/>
</dbReference>
<keyword evidence="2 5" id="KW-0645">Protease</keyword>
<dbReference type="OrthoDB" id="9812068at2"/>
<dbReference type="Pfam" id="PF17820">
    <property type="entry name" value="PDZ_6"/>
    <property type="match status" value="1"/>
</dbReference>
<dbReference type="PANTHER" id="PTHR32060">
    <property type="entry name" value="TAIL-SPECIFIC PROTEASE"/>
    <property type="match status" value="1"/>
</dbReference>
<dbReference type="NCBIfam" id="TIGR00225">
    <property type="entry name" value="prc"/>
    <property type="match status" value="1"/>
</dbReference>
<dbReference type="Proteomes" id="UP000008841">
    <property type="component" value="Chromosome"/>
</dbReference>
<dbReference type="EC" id="3.4.21.102" evidence="7"/>
<evidence type="ECO:0000256" key="1">
    <source>
        <dbReference type="ARBA" id="ARBA00009179"/>
    </source>
</evidence>
<dbReference type="RefSeq" id="WP_012466340.1">
    <property type="nucleotide sequence ID" value="NC_010803.1"/>
</dbReference>
<feature type="domain" description="PDZ" evidence="6">
    <location>
        <begin position="81"/>
        <end position="150"/>
    </location>
</feature>
<dbReference type="InterPro" id="IPR001478">
    <property type="entry name" value="PDZ"/>
</dbReference>
<gene>
    <name evidence="7" type="ordered locus">Clim_1403</name>
</gene>
<dbReference type="InterPro" id="IPR004447">
    <property type="entry name" value="Peptidase_S41A"/>
</dbReference>
<dbReference type="InterPro" id="IPR041489">
    <property type="entry name" value="PDZ_6"/>
</dbReference>
<dbReference type="InterPro" id="IPR055210">
    <property type="entry name" value="CtpA/B_N"/>
</dbReference>
<dbReference type="Gene3D" id="3.30.750.44">
    <property type="match status" value="1"/>
</dbReference>
<sequence precursor="true">MSRILTVIVMVVVLAFGVFLGTRLNRGDHDRKASESKMVDAYSLIRDLYVDEVQADSLVGAGIKGMVESLDPHSVYLEPEEVSFSQAEFDGNFDGIGIEFDVINDTLLVVTPLSGGPSATVGIAAGDRIVAIDSVSAIGITHQQVLRKLRGKRGTTVHLKVFRPLVGKLMDFQVTRGRISTSSIDAFFVLQNGTGYIRLSRFVATTGDEFRKALASLKKKGMKRLVIDLRGNPGGFLEQAVEVADEFLRKDQLVVYTKSAKNAVEDARYVAKSGDGFESGEVAVLVDKGSASASEILAGALQDNKRAVIIGELTFGKGLVQRQFEFRDGSALRLTVSRYYTPSGRQIQRTYRKGGDGRELYYKDALVNVQPGKLFTDPARFLYLENNDVSVYRTGTLPALLSRPVAGKEFQDNQFTLLKDAGGIIPDYWVSGRPYSDFYQELYRTGSFERLAQRILDDPGSSVQAHRKSLGAFMKDYAGENRLEALVMKICAEKKITFNRQAFSKEQKYISLAVKARLAHRLFGTEGQIMVYIMQSDPLIGVASKVFASGTQSVR</sequence>
<dbReference type="eggNOG" id="COG0793">
    <property type="taxonomic scope" value="Bacteria"/>
</dbReference>
<dbReference type="CDD" id="cd06782">
    <property type="entry name" value="cpPDZ_CPP-like"/>
    <property type="match status" value="1"/>
</dbReference>
<dbReference type="GO" id="GO:0006508">
    <property type="term" value="P:proteolysis"/>
    <property type="evidence" value="ECO:0007669"/>
    <property type="project" value="UniProtKB-KW"/>
</dbReference>
<dbReference type="InterPro" id="IPR005151">
    <property type="entry name" value="Tail-specific_protease"/>
</dbReference>
<dbReference type="Pfam" id="PF03572">
    <property type="entry name" value="Peptidase_S41"/>
    <property type="match status" value="1"/>
</dbReference>
<name>B3ED38_CHLL2</name>
<dbReference type="HOGENOM" id="CLU_017295_2_1_10"/>
<evidence type="ECO:0000256" key="2">
    <source>
        <dbReference type="ARBA" id="ARBA00022670"/>
    </source>
</evidence>
<reference evidence="7 8" key="1">
    <citation type="submission" date="2008-05" db="EMBL/GenBank/DDBJ databases">
        <title>Complete sequence of Chlorobium limicola DSM 245.</title>
        <authorList>
            <consortium name="US DOE Joint Genome Institute"/>
            <person name="Lucas S."/>
            <person name="Copeland A."/>
            <person name="Lapidus A."/>
            <person name="Glavina del Rio T."/>
            <person name="Dalin E."/>
            <person name="Tice H."/>
            <person name="Bruce D."/>
            <person name="Goodwin L."/>
            <person name="Pitluck S."/>
            <person name="Schmutz J."/>
            <person name="Larimer F."/>
            <person name="Land M."/>
            <person name="Hauser L."/>
            <person name="Kyrpides N."/>
            <person name="Ovchinnikova G."/>
            <person name="Zhao F."/>
            <person name="Li T."/>
            <person name="Liu Z."/>
            <person name="Overmann J."/>
            <person name="Bryant D.A."/>
            <person name="Richardson P."/>
        </authorList>
    </citation>
    <scope>NUCLEOTIDE SEQUENCE [LARGE SCALE GENOMIC DNA]</scope>
    <source>
        <strain evidence="8">DSM 245 / NBRC 103803 / 6330</strain>
    </source>
</reference>
<evidence type="ECO:0000313" key="7">
    <source>
        <dbReference type="EMBL" id="ACD90463.1"/>
    </source>
</evidence>
<dbReference type="CDD" id="cd07560">
    <property type="entry name" value="Peptidase_S41_CPP"/>
    <property type="match status" value="1"/>
</dbReference>
<dbReference type="GO" id="GO:0004252">
    <property type="term" value="F:serine-type endopeptidase activity"/>
    <property type="evidence" value="ECO:0007669"/>
    <property type="project" value="UniProtKB-EC"/>
</dbReference>
<proteinExistence type="inferred from homology"/>
<keyword evidence="3 5" id="KW-0378">Hydrolase</keyword>
<dbReference type="InterPro" id="IPR029045">
    <property type="entry name" value="ClpP/crotonase-like_dom_sf"/>
</dbReference>
<dbReference type="GO" id="GO:0007165">
    <property type="term" value="P:signal transduction"/>
    <property type="evidence" value="ECO:0007669"/>
    <property type="project" value="TreeGrafter"/>
</dbReference>
<comment type="similarity">
    <text evidence="1 5">Belongs to the peptidase S41A family.</text>
</comment>
<evidence type="ECO:0000259" key="6">
    <source>
        <dbReference type="PROSITE" id="PS50106"/>
    </source>
</evidence>
<dbReference type="AlphaFoldDB" id="B3ED38"/>
<dbReference type="EMBL" id="CP001097">
    <property type="protein sequence ID" value="ACD90463.1"/>
    <property type="molecule type" value="Genomic_DNA"/>
</dbReference>
<evidence type="ECO:0000256" key="3">
    <source>
        <dbReference type="ARBA" id="ARBA00022801"/>
    </source>
</evidence>
<dbReference type="Gene3D" id="2.30.42.10">
    <property type="match status" value="1"/>
</dbReference>
<dbReference type="GO" id="GO:0030288">
    <property type="term" value="C:outer membrane-bounded periplasmic space"/>
    <property type="evidence" value="ECO:0007669"/>
    <property type="project" value="TreeGrafter"/>
</dbReference>
<dbReference type="KEGG" id="cli:Clim_1403"/>
<dbReference type="InterPro" id="IPR036034">
    <property type="entry name" value="PDZ_sf"/>
</dbReference>
<evidence type="ECO:0000313" key="8">
    <source>
        <dbReference type="Proteomes" id="UP000008841"/>
    </source>
</evidence>
<dbReference type="SMART" id="SM00228">
    <property type="entry name" value="PDZ"/>
    <property type="match status" value="1"/>
</dbReference>
<dbReference type="SMART" id="SM00245">
    <property type="entry name" value="TSPc"/>
    <property type="match status" value="1"/>
</dbReference>
<organism evidence="7 8">
    <name type="scientific">Chlorobium limicola (strain DSM 245 / NBRC 103803 / 6330)</name>
    <dbReference type="NCBI Taxonomy" id="290315"/>
    <lineage>
        <taxon>Bacteria</taxon>
        <taxon>Pseudomonadati</taxon>
        <taxon>Chlorobiota</taxon>
        <taxon>Chlorobiia</taxon>
        <taxon>Chlorobiales</taxon>
        <taxon>Chlorobiaceae</taxon>
        <taxon>Chlorobium/Pelodictyon group</taxon>
        <taxon>Chlorobium</taxon>
    </lineage>
</organism>
<dbReference type="Pfam" id="PF22694">
    <property type="entry name" value="CtpB_N-like"/>
    <property type="match status" value="1"/>
</dbReference>
<dbReference type="SUPFAM" id="SSF50156">
    <property type="entry name" value="PDZ domain-like"/>
    <property type="match status" value="1"/>
</dbReference>
<keyword evidence="4 5" id="KW-0720">Serine protease</keyword>
<evidence type="ECO:0000256" key="5">
    <source>
        <dbReference type="RuleBase" id="RU004404"/>
    </source>
</evidence>
<accession>B3ED38</accession>